<dbReference type="AlphaFoldDB" id="A0A5Q5BQQ1"/>
<evidence type="ECO:0008006" key="4">
    <source>
        <dbReference type="Google" id="ProtNLM"/>
    </source>
</evidence>
<dbReference type="KEGG" id="mmc:Mmcs_4656"/>
<evidence type="ECO:0000313" key="3">
    <source>
        <dbReference type="EMBL" id="ABG10760.1"/>
    </source>
</evidence>
<reference evidence="3" key="1">
    <citation type="submission" date="2006-06" db="EMBL/GenBank/DDBJ databases">
        <title>Complete sequence of chromosome of Mycobacterium sp. MCS.</title>
        <authorList>
            <consortium name="US DOE Joint Genome Institute"/>
            <person name="Copeland A."/>
            <person name="Lucas S."/>
            <person name="Lapidus A."/>
            <person name="Barry K."/>
            <person name="Detter J.C."/>
            <person name="Glavina del Rio T."/>
            <person name="Hammon N."/>
            <person name="Israni S."/>
            <person name="Dalin E."/>
            <person name="Tice H."/>
            <person name="Pitluck S."/>
            <person name="Martinez M."/>
            <person name="Schmutz J."/>
            <person name="Larimer F."/>
            <person name="Land M."/>
            <person name="Hauser L."/>
            <person name="Kyrpides N."/>
            <person name="Kim E."/>
            <person name="Miller C.D."/>
            <person name="Hughes J.E."/>
            <person name="Anderson A.J."/>
            <person name="Sims R.C."/>
            <person name="Richardson P."/>
        </authorList>
    </citation>
    <scope>NUCLEOTIDE SEQUENCE [LARGE SCALE GENOMIC DNA]</scope>
    <source>
        <strain evidence="3">MCS</strain>
    </source>
</reference>
<feature type="signal peptide" evidence="2">
    <location>
        <begin position="1"/>
        <end position="30"/>
    </location>
</feature>
<protein>
    <recommendedName>
        <fullName evidence="4">Chitin-binding protein</fullName>
    </recommendedName>
</protein>
<feature type="chain" id="PRO_5024361186" description="Chitin-binding protein" evidence="2">
    <location>
        <begin position="31"/>
        <end position="129"/>
    </location>
</feature>
<feature type="region of interest" description="Disordered" evidence="1">
    <location>
        <begin position="29"/>
        <end position="66"/>
    </location>
</feature>
<evidence type="ECO:0000256" key="1">
    <source>
        <dbReference type="SAM" id="MobiDB-lite"/>
    </source>
</evidence>
<gene>
    <name evidence="3" type="ordered locus">Mmcs_4656</name>
</gene>
<name>A0A5Q5BQQ1_MYCSS</name>
<accession>A0A5Q5BQQ1</accession>
<evidence type="ECO:0000256" key="2">
    <source>
        <dbReference type="SAM" id="SignalP"/>
    </source>
</evidence>
<sequence length="129" mass="13643" precursor="true">MKIKTLAATSAMAGALGFAAMGIGSGFAHADPKPNPPVPGHDGWRPGDPPGHNPFGPPGQVKKDPALGILPNPLYGVPPGHWDDPGYFGIPTTWLPPNYWGPPLRVVFNPNVTAWGVWINDGLFVPLPR</sequence>
<organism evidence="3">
    <name type="scientific">Mycobacterium sp. (strain MCS)</name>
    <dbReference type="NCBI Taxonomy" id="164756"/>
    <lineage>
        <taxon>Bacteria</taxon>
        <taxon>Bacillati</taxon>
        <taxon>Actinomycetota</taxon>
        <taxon>Actinomycetes</taxon>
        <taxon>Mycobacteriales</taxon>
        <taxon>Mycobacteriaceae</taxon>
        <taxon>Mycobacterium</taxon>
    </lineage>
</organism>
<dbReference type="EMBL" id="CP000384">
    <property type="protein sequence ID" value="ABG10760.1"/>
    <property type="molecule type" value="Genomic_DNA"/>
</dbReference>
<feature type="compositionally biased region" description="Pro residues" evidence="1">
    <location>
        <begin position="47"/>
        <end position="57"/>
    </location>
</feature>
<keyword evidence="2" id="KW-0732">Signal</keyword>
<proteinExistence type="predicted"/>